<evidence type="ECO:0000256" key="1">
    <source>
        <dbReference type="SAM" id="MobiDB-lite"/>
    </source>
</evidence>
<accession>A0AAV5WX23</accession>
<dbReference type="Proteomes" id="UP001432322">
    <property type="component" value="Unassembled WGS sequence"/>
</dbReference>
<feature type="non-terminal residue" evidence="2">
    <location>
        <position position="120"/>
    </location>
</feature>
<protein>
    <submittedName>
        <fullName evidence="2">Uncharacterized protein</fullName>
    </submittedName>
</protein>
<evidence type="ECO:0000313" key="2">
    <source>
        <dbReference type="EMBL" id="GMT35175.1"/>
    </source>
</evidence>
<evidence type="ECO:0000313" key="3">
    <source>
        <dbReference type="Proteomes" id="UP001432322"/>
    </source>
</evidence>
<proteinExistence type="predicted"/>
<dbReference type="AlphaFoldDB" id="A0AAV5WX23"/>
<feature type="region of interest" description="Disordered" evidence="1">
    <location>
        <begin position="30"/>
        <end position="53"/>
    </location>
</feature>
<feature type="compositionally biased region" description="Basic and acidic residues" evidence="1">
    <location>
        <begin position="30"/>
        <end position="52"/>
    </location>
</feature>
<sequence length="120" mass="13600">MSSGSTKWLITWTFRSAERRRSTCPCRNPCDNKRKSSKEIRRSSFRESEAHRTSLGLGHAQKIECSCPLPAWDYGFGTLNLCTFSPVGEPLICDECVQFGFYWLIQSSMSGISKIFCIST</sequence>
<organism evidence="2 3">
    <name type="scientific">Pristionchus fissidentatus</name>
    <dbReference type="NCBI Taxonomy" id="1538716"/>
    <lineage>
        <taxon>Eukaryota</taxon>
        <taxon>Metazoa</taxon>
        <taxon>Ecdysozoa</taxon>
        <taxon>Nematoda</taxon>
        <taxon>Chromadorea</taxon>
        <taxon>Rhabditida</taxon>
        <taxon>Rhabditina</taxon>
        <taxon>Diplogasteromorpha</taxon>
        <taxon>Diplogasteroidea</taxon>
        <taxon>Neodiplogasteridae</taxon>
        <taxon>Pristionchus</taxon>
    </lineage>
</organism>
<reference evidence="2" key="1">
    <citation type="submission" date="2023-10" db="EMBL/GenBank/DDBJ databases">
        <title>Genome assembly of Pristionchus species.</title>
        <authorList>
            <person name="Yoshida K."/>
            <person name="Sommer R.J."/>
        </authorList>
    </citation>
    <scope>NUCLEOTIDE SEQUENCE</scope>
    <source>
        <strain evidence="2">RS5133</strain>
    </source>
</reference>
<name>A0AAV5WX23_9BILA</name>
<keyword evidence="3" id="KW-1185">Reference proteome</keyword>
<gene>
    <name evidence="2" type="ORF">PFISCL1PPCAC_26472</name>
</gene>
<dbReference type="EMBL" id="BTSY01000007">
    <property type="protein sequence ID" value="GMT35175.1"/>
    <property type="molecule type" value="Genomic_DNA"/>
</dbReference>
<comment type="caution">
    <text evidence="2">The sequence shown here is derived from an EMBL/GenBank/DDBJ whole genome shotgun (WGS) entry which is preliminary data.</text>
</comment>